<evidence type="ECO:0000256" key="1">
    <source>
        <dbReference type="ARBA" id="ARBA00011051"/>
    </source>
</evidence>
<organism evidence="5 6">
    <name type="scientific">Stenotrophomonas terrae</name>
    <dbReference type="NCBI Taxonomy" id="405446"/>
    <lineage>
        <taxon>Bacteria</taxon>
        <taxon>Pseudomonadati</taxon>
        <taxon>Pseudomonadota</taxon>
        <taxon>Gammaproteobacteria</taxon>
        <taxon>Lysobacterales</taxon>
        <taxon>Lysobacteraceae</taxon>
        <taxon>Stenotrophomonas</taxon>
    </lineage>
</organism>
<dbReference type="PROSITE" id="PS51819">
    <property type="entry name" value="VOC"/>
    <property type="match status" value="1"/>
</dbReference>
<protein>
    <recommendedName>
        <fullName evidence="2">Bleomycin resistance protein</fullName>
    </recommendedName>
</protein>
<evidence type="ECO:0000259" key="4">
    <source>
        <dbReference type="PROSITE" id="PS51819"/>
    </source>
</evidence>
<keyword evidence="6" id="KW-1185">Reference proteome</keyword>
<dbReference type="InterPro" id="IPR037523">
    <property type="entry name" value="VOC_core"/>
</dbReference>
<evidence type="ECO:0000256" key="2">
    <source>
        <dbReference type="ARBA" id="ARBA00021572"/>
    </source>
</evidence>
<dbReference type="AlphaFoldDB" id="A0A0R0CUX0"/>
<dbReference type="RefSeq" id="WP_057627247.1">
    <property type="nucleotide sequence ID" value="NZ_LDJJ01000015.1"/>
</dbReference>
<dbReference type="PATRIC" id="fig|405446.3.peg.449"/>
<evidence type="ECO:0000313" key="5">
    <source>
        <dbReference type="EMBL" id="KRG69742.1"/>
    </source>
</evidence>
<evidence type="ECO:0000256" key="3">
    <source>
        <dbReference type="ARBA" id="ARBA00023251"/>
    </source>
</evidence>
<reference evidence="5 6" key="1">
    <citation type="submission" date="2015-05" db="EMBL/GenBank/DDBJ databases">
        <title>Genome sequencing and analysis of members of genus Stenotrophomonas.</title>
        <authorList>
            <person name="Patil P.P."/>
            <person name="Midha S."/>
            <person name="Patil P.B."/>
        </authorList>
    </citation>
    <scope>NUCLEOTIDE SEQUENCE [LARGE SCALE GENOMIC DNA]</scope>
    <source>
        <strain evidence="5 6">DSM 18941</strain>
    </source>
</reference>
<gene>
    <name evidence="5" type="ORF">ABB27_05620</name>
</gene>
<dbReference type="Proteomes" id="UP000051863">
    <property type="component" value="Unassembled WGS sequence"/>
</dbReference>
<dbReference type="InterPro" id="IPR000335">
    <property type="entry name" value="Bleomycin-R"/>
</dbReference>
<proteinExistence type="inferred from homology"/>
<dbReference type="GO" id="GO:0046677">
    <property type="term" value="P:response to antibiotic"/>
    <property type="evidence" value="ECO:0007669"/>
    <property type="project" value="UniProtKB-KW"/>
</dbReference>
<accession>A0A0R0CUX0</accession>
<dbReference type="OrthoDB" id="9803104at2"/>
<feature type="domain" description="VOC" evidence="4">
    <location>
        <begin position="5"/>
        <end position="119"/>
    </location>
</feature>
<comment type="caution">
    <text evidence="5">The sequence shown here is derived from an EMBL/GenBank/DDBJ whole genome shotgun (WGS) entry which is preliminary data.</text>
</comment>
<dbReference type="Pfam" id="PF00903">
    <property type="entry name" value="Glyoxalase"/>
    <property type="match status" value="1"/>
</dbReference>
<sequence>MAHIQFHSVSPFLATEDLPTTLAFYLDKLGFALAWEWGEPTELAAVCRDEVELTLASRADAKPGGISRLYLHIDGIDSYHAQLQSAGVGITVAIADRPYGMRDFSVTDPAGNVLCFGQALPQPMSAAEAV</sequence>
<evidence type="ECO:0000313" key="6">
    <source>
        <dbReference type="Proteomes" id="UP000051863"/>
    </source>
</evidence>
<comment type="similarity">
    <text evidence="1">Belongs to the bleomycin resistance protein family.</text>
</comment>
<dbReference type="Gene3D" id="3.10.180.10">
    <property type="entry name" value="2,3-Dihydroxybiphenyl 1,2-Dioxygenase, domain 1"/>
    <property type="match status" value="1"/>
</dbReference>
<dbReference type="EMBL" id="LDJJ01000015">
    <property type="protein sequence ID" value="KRG69742.1"/>
    <property type="molecule type" value="Genomic_DNA"/>
</dbReference>
<dbReference type="InterPro" id="IPR029068">
    <property type="entry name" value="Glyas_Bleomycin-R_OHBP_Dase"/>
</dbReference>
<dbReference type="InterPro" id="IPR004360">
    <property type="entry name" value="Glyas_Fos-R_dOase_dom"/>
</dbReference>
<dbReference type="SUPFAM" id="SSF54593">
    <property type="entry name" value="Glyoxalase/Bleomycin resistance protein/Dihydroxybiphenyl dioxygenase"/>
    <property type="match status" value="1"/>
</dbReference>
<keyword evidence="3" id="KW-0046">Antibiotic resistance</keyword>
<dbReference type="CDD" id="cd08349">
    <property type="entry name" value="BLMA_like"/>
    <property type="match status" value="1"/>
</dbReference>
<name>A0A0R0CUX0_9GAMM</name>